<reference evidence="6 7" key="1">
    <citation type="submission" date="2021-07" db="EMBL/GenBank/DDBJ databases">
        <title>Genome data of Colletotrichum spaethianum.</title>
        <authorList>
            <person name="Utami Y.D."/>
            <person name="Hiruma K."/>
        </authorList>
    </citation>
    <scope>NUCLEOTIDE SEQUENCE [LARGE SCALE GENOMIC DNA]</scope>
    <source>
        <strain evidence="6 7">MAFF 242679</strain>
    </source>
</reference>
<feature type="domain" description="LysM" evidence="5">
    <location>
        <begin position="32"/>
        <end position="79"/>
    </location>
</feature>
<dbReference type="PANTHER" id="PTHR34997">
    <property type="entry name" value="AM15"/>
    <property type="match status" value="1"/>
</dbReference>
<keyword evidence="1" id="KW-0147">Chitin-binding</keyword>
<dbReference type="EMBL" id="BPPX01000036">
    <property type="protein sequence ID" value="GJC88955.1"/>
    <property type="molecule type" value="Genomic_DNA"/>
</dbReference>
<dbReference type="InterPro" id="IPR036779">
    <property type="entry name" value="LysM_dom_sf"/>
</dbReference>
<dbReference type="GO" id="GO:0008061">
    <property type="term" value="F:chitin binding"/>
    <property type="evidence" value="ECO:0007669"/>
    <property type="project" value="UniProtKB-KW"/>
</dbReference>
<protein>
    <submittedName>
        <fullName evidence="6">LysM domain-containing protein ARB_00327</fullName>
    </submittedName>
</protein>
<dbReference type="InterPro" id="IPR052210">
    <property type="entry name" value="LysM1-like"/>
</dbReference>
<dbReference type="AlphaFoldDB" id="A0AA37GX56"/>
<keyword evidence="7" id="KW-1185">Reference proteome</keyword>
<organism evidence="6 7">
    <name type="scientific">Colletotrichum liriopes</name>
    <dbReference type="NCBI Taxonomy" id="708192"/>
    <lineage>
        <taxon>Eukaryota</taxon>
        <taxon>Fungi</taxon>
        <taxon>Dikarya</taxon>
        <taxon>Ascomycota</taxon>
        <taxon>Pezizomycotina</taxon>
        <taxon>Sordariomycetes</taxon>
        <taxon>Hypocreomycetidae</taxon>
        <taxon>Glomerellales</taxon>
        <taxon>Glomerellaceae</taxon>
        <taxon>Colletotrichum</taxon>
        <taxon>Colletotrichum spaethianum species complex</taxon>
    </lineage>
</organism>
<keyword evidence="2" id="KW-0843">Virulence</keyword>
<gene>
    <name evidence="6" type="ORF">ColLi_11793</name>
</gene>
<feature type="region of interest" description="Disordered" evidence="4">
    <location>
        <begin position="1"/>
        <end position="31"/>
    </location>
</feature>
<evidence type="ECO:0000313" key="6">
    <source>
        <dbReference type="EMBL" id="GJC88955.1"/>
    </source>
</evidence>
<evidence type="ECO:0000313" key="7">
    <source>
        <dbReference type="Proteomes" id="UP001055172"/>
    </source>
</evidence>
<dbReference type="Gene3D" id="3.10.350.10">
    <property type="entry name" value="LysM domain"/>
    <property type="match status" value="1"/>
</dbReference>
<dbReference type="CDD" id="cd00118">
    <property type="entry name" value="LysM"/>
    <property type="match status" value="1"/>
</dbReference>
<evidence type="ECO:0000256" key="1">
    <source>
        <dbReference type="ARBA" id="ARBA00022669"/>
    </source>
</evidence>
<evidence type="ECO:0000256" key="3">
    <source>
        <dbReference type="ARBA" id="ARBA00044955"/>
    </source>
</evidence>
<evidence type="ECO:0000256" key="2">
    <source>
        <dbReference type="ARBA" id="ARBA00023026"/>
    </source>
</evidence>
<proteinExistence type="inferred from homology"/>
<dbReference type="InterPro" id="IPR018392">
    <property type="entry name" value="LysM"/>
</dbReference>
<dbReference type="PROSITE" id="PS51782">
    <property type="entry name" value="LYSM"/>
    <property type="match status" value="1"/>
</dbReference>
<evidence type="ECO:0000256" key="4">
    <source>
        <dbReference type="SAM" id="MobiDB-lite"/>
    </source>
</evidence>
<dbReference type="SUPFAM" id="SSF54106">
    <property type="entry name" value="LysM domain"/>
    <property type="match status" value="1"/>
</dbReference>
<dbReference type="PANTHER" id="PTHR34997:SF1">
    <property type="entry name" value="PEPTIDOGLYCAN-BINDING LYSIN DOMAIN"/>
    <property type="match status" value="1"/>
</dbReference>
<comment type="caution">
    <text evidence="6">The sequence shown here is derived from an EMBL/GenBank/DDBJ whole genome shotgun (WGS) entry which is preliminary data.</text>
</comment>
<evidence type="ECO:0000259" key="5">
    <source>
        <dbReference type="PROSITE" id="PS51782"/>
    </source>
</evidence>
<name>A0AA37GX56_9PEZI</name>
<feature type="compositionally biased region" description="Low complexity" evidence="4">
    <location>
        <begin position="1"/>
        <end position="22"/>
    </location>
</feature>
<dbReference type="Proteomes" id="UP001055172">
    <property type="component" value="Unassembled WGS sequence"/>
</dbReference>
<dbReference type="Pfam" id="PF01476">
    <property type="entry name" value="LysM"/>
    <property type="match status" value="1"/>
</dbReference>
<sequence length="83" mass="8668">MASQSASTTASTTAKPTAPAPTHTGQPTDCNKWDVVAEGDSCGSLASDNGISVDQFFAWNPAVSKDCTTRFRLGQAYYFGVSS</sequence>
<comment type="similarity">
    <text evidence="3">Belongs to the secreted LysM effector family.</text>
</comment>
<accession>A0AA37GX56</accession>